<dbReference type="Pfam" id="PF04350">
    <property type="entry name" value="PilO"/>
    <property type="match status" value="1"/>
</dbReference>
<accession>A0ABM6F821</accession>
<protein>
    <submittedName>
        <fullName evidence="4">Pilus assembly protein PilO</fullName>
    </submittedName>
</protein>
<keyword evidence="3" id="KW-0812">Transmembrane</keyword>
<dbReference type="Proteomes" id="UP000177515">
    <property type="component" value="Chromosome 1"/>
</dbReference>
<evidence type="ECO:0000313" key="4">
    <source>
        <dbReference type="EMBL" id="AOZ07772.1"/>
    </source>
</evidence>
<feature type="transmembrane region" description="Helical" evidence="3">
    <location>
        <begin position="36"/>
        <end position="55"/>
    </location>
</feature>
<dbReference type="PANTHER" id="PTHR39555">
    <property type="entry name" value="FIMBRIAL ASSEMBLY PROTEIN PILO-LIKE PROTEIN-RELATED"/>
    <property type="match status" value="1"/>
</dbReference>
<name>A0ABM6F821_9BURK</name>
<gene>
    <name evidence="4" type="ORF">BKK80_19495</name>
</gene>
<reference evidence="4 5" key="1">
    <citation type="submission" date="2016-10" db="EMBL/GenBank/DDBJ databases">
        <title>Complete genome sequences of three Cupriavidus strains isolated from various Malaysian environments.</title>
        <authorList>
            <person name="Abdullah A.A.-A."/>
            <person name="Shafie N.A.H."/>
            <person name="Lau N.S."/>
        </authorList>
    </citation>
    <scope>NUCLEOTIDE SEQUENCE [LARGE SCALE GENOMIC DNA]</scope>
    <source>
        <strain evidence="4 5">USMAA1020</strain>
    </source>
</reference>
<feature type="coiled-coil region" evidence="1">
    <location>
        <begin position="79"/>
        <end position="113"/>
    </location>
</feature>
<evidence type="ECO:0000256" key="3">
    <source>
        <dbReference type="SAM" id="Phobius"/>
    </source>
</evidence>
<dbReference type="InterPro" id="IPR007445">
    <property type="entry name" value="PilO"/>
</dbReference>
<dbReference type="EMBL" id="CP017754">
    <property type="protein sequence ID" value="AOZ07772.1"/>
    <property type="molecule type" value="Genomic_DNA"/>
</dbReference>
<proteinExistence type="predicted"/>
<sequence>MALNSEISLAALNDLAGQFRGLNLNEPETWPQAPRVAFALLACLLVLVLGWQFYWSGKFDELDARRNEQNTLKQAYQTKVAQIANLAALREQKREVEQRVALLERQLPNKTEMDALLADVNHAGVARGLQFELFKPQAAVIKPYFAEIPVNLKVTGRYHDVAQFNADVAALSRIVTMRGLQLTAGKDGSGLTMEAEAMAYRTLDADEQAAQRKAAADAAKNKKGAGQPGGAK</sequence>
<dbReference type="InterPro" id="IPR014717">
    <property type="entry name" value="Transl_elong_EF1B/ribsomal_bS6"/>
</dbReference>
<keyword evidence="1" id="KW-0175">Coiled coil</keyword>
<keyword evidence="3" id="KW-1133">Transmembrane helix</keyword>
<feature type="region of interest" description="Disordered" evidence="2">
    <location>
        <begin position="211"/>
        <end position="232"/>
    </location>
</feature>
<dbReference type="PIRSF" id="PIRSF016482">
    <property type="entry name" value="PilO"/>
    <property type="match status" value="1"/>
</dbReference>
<dbReference type="RefSeq" id="WP_071010076.1">
    <property type="nucleotide sequence ID" value="NZ_CP017754.1"/>
</dbReference>
<dbReference type="PANTHER" id="PTHR39555:SF1">
    <property type="entry name" value="TYPE IV PILUS INNER MEMBRANE COMPONENT PILO"/>
    <property type="match status" value="1"/>
</dbReference>
<organism evidence="4 5">
    <name type="scientific">Cupriavidus malaysiensis</name>
    <dbReference type="NCBI Taxonomy" id="367825"/>
    <lineage>
        <taxon>Bacteria</taxon>
        <taxon>Pseudomonadati</taxon>
        <taxon>Pseudomonadota</taxon>
        <taxon>Betaproteobacteria</taxon>
        <taxon>Burkholderiales</taxon>
        <taxon>Burkholderiaceae</taxon>
        <taxon>Cupriavidus</taxon>
    </lineage>
</organism>
<keyword evidence="3" id="KW-0472">Membrane</keyword>
<evidence type="ECO:0000256" key="2">
    <source>
        <dbReference type="SAM" id="MobiDB-lite"/>
    </source>
</evidence>
<evidence type="ECO:0000256" key="1">
    <source>
        <dbReference type="SAM" id="Coils"/>
    </source>
</evidence>
<evidence type="ECO:0000313" key="5">
    <source>
        <dbReference type="Proteomes" id="UP000177515"/>
    </source>
</evidence>
<dbReference type="Gene3D" id="3.30.70.60">
    <property type="match status" value="1"/>
</dbReference>
<keyword evidence="5" id="KW-1185">Reference proteome</keyword>